<evidence type="ECO:0000259" key="5">
    <source>
        <dbReference type="PROSITE" id="PS50977"/>
    </source>
</evidence>
<comment type="caution">
    <text evidence="6">The sequence shown here is derived from an EMBL/GenBank/DDBJ whole genome shotgun (WGS) entry which is preliminary data.</text>
</comment>
<keyword evidence="7" id="KW-1185">Reference proteome</keyword>
<dbReference type="GO" id="GO:0000976">
    <property type="term" value="F:transcription cis-regulatory region binding"/>
    <property type="evidence" value="ECO:0007669"/>
    <property type="project" value="TreeGrafter"/>
</dbReference>
<dbReference type="GO" id="GO:0003700">
    <property type="term" value="F:DNA-binding transcription factor activity"/>
    <property type="evidence" value="ECO:0007669"/>
    <property type="project" value="TreeGrafter"/>
</dbReference>
<dbReference type="EMBL" id="VUOB01000034">
    <property type="protein sequence ID" value="KAA2260752.1"/>
    <property type="molecule type" value="Genomic_DNA"/>
</dbReference>
<dbReference type="InterPro" id="IPR036271">
    <property type="entry name" value="Tet_transcr_reg_TetR-rel_C_sf"/>
</dbReference>
<dbReference type="InterPro" id="IPR001647">
    <property type="entry name" value="HTH_TetR"/>
</dbReference>
<reference evidence="6 7" key="2">
    <citation type="submission" date="2019-09" db="EMBL/GenBank/DDBJ databases">
        <authorList>
            <person name="Jin C."/>
        </authorList>
    </citation>
    <scope>NUCLEOTIDE SEQUENCE [LARGE SCALE GENOMIC DNA]</scope>
    <source>
        <strain evidence="6 7">AN110305</strain>
    </source>
</reference>
<proteinExistence type="predicted"/>
<reference evidence="6 7" key="1">
    <citation type="submission" date="2019-09" db="EMBL/GenBank/DDBJ databases">
        <title>Goodfellowia gen. nov., a new genus of the Pseudonocardineae related to Actinoalloteichus, containing Goodfellowia coeruleoviolacea gen. nov., comb. nov. gen. nov., comb. nov.</title>
        <authorList>
            <person name="Labeda D."/>
        </authorList>
    </citation>
    <scope>NUCLEOTIDE SEQUENCE [LARGE SCALE GENOMIC DNA]</scope>
    <source>
        <strain evidence="6 7">AN110305</strain>
    </source>
</reference>
<dbReference type="InterPro" id="IPR009057">
    <property type="entry name" value="Homeodomain-like_sf"/>
</dbReference>
<evidence type="ECO:0000313" key="7">
    <source>
        <dbReference type="Proteomes" id="UP000323454"/>
    </source>
</evidence>
<accession>A0A5B2XDA0</accession>
<dbReference type="AlphaFoldDB" id="A0A5B2XDA0"/>
<dbReference type="Gene3D" id="1.10.357.10">
    <property type="entry name" value="Tetracycline Repressor, domain 2"/>
    <property type="match status" value="1"/>
</dbReference>
<keyword evidence="1" id="KW-0805">Transcription regulation</keyword>
<evidence type="ECO:0000256" key="1">
    <source>
        <dbReference type="ARBA" id="ARBA00023015"/>
    </source>
</evidence>
<dbReference type="PANTHER" id="PTHR30055">
    <property type="entry name" value="HTH-TYPE TRANSCRIPTIONAL REGULATOR RUTR"/>
    <property type="match status" value="1"/>
</dbReference>
<dbReference type="GO" id="GO:0045892">
    <property type="term" value="P:negative regulation of DNA-templated transcription"/>
    <property type="evidence" value="ECO:0007669"/>
    <property type="project" value="InterPro"/>
</dbReference>
<dbReference type="SUPFAM" id="SSF46689">
    <property type="entry name" value="Homeodomain-like"/>
    <property type="match status" value="1"/>
</dbReference>
<dbReference type="Pfam" id="PF02909">
    <property type="entry name" value="TetR_C_1"/>
    <property type="match status" value="1"/>
</dbReference>
<evidence type="ECO:0000256" key="2">
    <source>
        <dbReference type="ARBA" id="ARBA00023125"/>
    </source>
</evidence>
<dbReference type="InterPro" id="IPR050109">
    <property type="entry name" value="HTH-type_TetR-like_transc_reg"/>
</dbReference>
<evidence type="ECO:0000256" key="4">
    <source>
        <dbReference type="PROSITE-ProRule" id="PRU00335"/>
    </source>
</evidence>
<feature type="DNA-binding region" description="H-T-H motif" evidence="4">
    <location>
        <begin position="50"/>
        <end position="69"/>
    </location>
</feature>
<evidence type="ECO:0000313" key="6">
    <source>
        <dbReference type="EMBL" id="KAA2260752.1"/>
    </source>
</evidence>
<dbReference type="InterPro" id="IPR004111">
    <property type="entry name" value="Repressor_TetR_C"/>
</dbReference>
<dbReference type="Pfam" id="PF00440">
    <property type="entry name" value="TetR_N"/>
    <property type="match status" value="1"/>
</dbReference>
<dbReference type="Gene3D" id="1.10.10.60">
    <property type="entry name" value="Homeodomain-like"/>
    <property type="match status" value="1"/>
</dbReference>
<name>A0A5B2XDA0_9PSEU</name>
<organism evidence="6 7">
    <name type="scientific">Solihabitans fulvus</name>
    <dbReference type="NCBI Taxonomy" id="1892852"/>
    <lineage>
        <taxon>Bacteria</taxon>
        <taxon>Bacillati</taxon>
        <taxon>Actinomycetota</taxon>
        <taxon>Actinomycetes</taxon>
        <taxon>Pseudonocardiales</taxon>
        <taxon>Pseudonocardiaceae</taxon>
        <taxon>Solihabitans</taxon>
    </lineage>
</organism>
<dbReference type="SUPFAM" id="SSF48498">
    <property type="entry name" value="Tetracyclin repressor-like, C-terminal domain"/>
    <property type="match status" value="1"/>
</dbReference>
<dbReference type="PROSITE" id="PS01081">
    <property type="entry name" value="HTH_TETR_1"/>
    <property type="match status" value="1"/>
</dbReference>
<dbReference type="Proteomes" id="UP000323454">
    <property type="component" value="Unassembled WGS sequence"/>
</dbReference>
<dbReference type="OrthoDB" id="3818006at2"/>
<gene>
    <name evidence="6" type="ORF">F0L68_19630</name>
</gene>
<keyword evidence="2 4" id="KW-0238">DNA-binding</keyword>
<keyword evidence="3" id="KW-0804">Transcription</keyword>
<dbReference type="PROSITE" id="PS50977">
    <property type="entry name" value="HTH_TETR_2"/>
    <property type="match status" value="1"/>
</dbReference>
<protein>
    <submittedName>
        <fullName evidence="6">TetR/AcrR family transcriptional regulator</fullName>
    </submittedName>
</protein>
<dbReference type="InterPro" id="IPR023772">
    <property type="entry name" value="DNA-bd_HTH_TetR-type_CS"/>
</dbReference>
<dbReference type="PANTHER" id="PTHR30055:SF151">
    <property type="entry name" value="TRANSCRIPTIONAL REGULATORY PROTEIN"/>
    <property type="match status" value="1"/>
</dbReference>
<sequence>MTSEDEPPRIDLVWTRVARQPRRERPVLSIDRIVTASVELADAEGLDAVSMRRIAAELGSGTTSLYRHVSNKDDLLDLMVDEIYGEFDPPDAPSGDWLADLTLVARQGRARMLQHPWLASITSSRPALGPNALRHAEFALTAANPVHRDVTIVAMVLTAVQDFVLGATVAELAEREAHRQTGLTEEQWRAAVGPYIQRVIESGDYPAISRRVRDAEEPGREEQFELGLGCLLAGIAAKYAATGVRS</sequence>
<feature type="domain" description="HTH tetR-type" evidence="5">
    <location>
        <begin position="27"/>
        <end position="87"/>
    </location>
</feature>
<evidence type="ECO:0000256" key="3">
    <source>
        <dbReference type="ARBA" id="ARBA00023163"/>
    </source>
</evidence>